<gene>
    <name evidence="1" type="ORF">DV515_00007499</name>
</gene>
<sequence length="113" mass="12658">MMETQPSTENASSKAGAEKASCFQKPLLRQFPFLRRRQEANFPVLTTYVEDISTIGLLMLPLLSYQDHYPKVLAAASGEYVFVNPEPEGTSGILPYLTGYHAIYQQQQQISAE</sequence>
<comment type="caution">
    <text evidence="1">The sequence shown here is derived from an EMBL/GenBank/DDBJ whole genome shotgun (WGS) entry which is preliminary data.</text>
</comment>
<organism evidence="1 2">
    <name type="scientific">Chloebia gouldiae</name>
    <name type="common">Gouldian finch</name>
    <name type="synonym">Erythrura gouldiae</name>
    <dbReference type="NCBI Taxonomy" id="44316"/>
    <lineage>
        <taxon>Eukaryota</taxon>
        <taxon>Metazoa</taxon>
        <taxon>Chordata</taxon>
        <taxon>Craniata</taxon>
        <taxon>Vertebrata</taxon>
        <taxon>Euteleostomi</taxon>
        <taxon>Archelosauria</taxon>
        <taxon>Archosauria</taxon>
        <taxon>Dinosauria</taxon>
        <taxon>Saurischia</taxon>
        <taxon>Theropoda</taxon>
        <taxon>Coelurosauria</taxon>
        <taxon>Aves</taxon>
        <taxon>Neognathae</taxon>
        <taxon>Neoaves</taxon>
        <taxon>Telluraves</taxon>
        <taxon>Australaves</taxon>
        <taxon>Passeriformes</taxon>
        <taxon>Passeroidea</taxon>
        <taxon>Passeridae</taxon>
        <taxon>Chloebia</taxon>
    </lineage>
</organism>
<accession>A0A3L8SH40</accession>
<dbReference type="AlphaFoldDB" id="A0A3L8SH40"/>
<keyword evidence="2" id="KW-1185">Reference proteome</keyword>
<dbReference type="EMBL" id="QUSF01000020">
    <property type="protein sequence ID" value="RLW02002.1"/>
    <property type="molecule type" value="Genomic_DNA"/>
</dbReference>
<protein>
    <submittedName>
        <fullName evidence="1">Uncharacterized protein</fullName>
    </submittedName>
</protein>
<name>A0A3L8SH40_CHLGU</name>
<reference evidence="1 2" key="1">
    <citation type="journal article" date="2018" name="Proc. R. Soc. B">
        <title>A non-coding region near Follistatin controls head colour polymorphism in the Gouldian finch.</title>
        <authorList>
            <person name="Toomey M.B."/>
            <person name="Marques C.I."/>
            <person name="Andrade P."/>
            <person name="Araujo P.M."/>
            <person name="Sabatino S."/>
            <person name="Gazda M.A."/>
            <person name="Afonso S."/>
            <person name="Lopes R.J."/>
            <person name="Corbo J.C."/>
            <person name="Carneiro M."/>
        </authorList>
    </citation>
    <scope>NUCLEOTIDE SEQUENCE [LARGE SCALE GENOMIC DNA]</scope>
    <source>
        <strain evidence="1">Red01</strain>
        <tissue evidence="1">Muscle</tissue>
    </source>
</reference>
<proteinExistence type="predicted"/>
<dbReference type="Proteomes" id="UP000276834">
    <property type="component" value="Unassembled WGS sequence"/>
</dbReference>
<evidence type="ECO:0000313" key="1">
    <source>
        <dbReference type="EMBL" id="RLW02002.1"/>
    </source>
</evidence>
<evidence type="ECO:0000313" key="2">
    <source>
        <dbReference type="Proteomes" id="UP000276834"/>
    </source>
</evidence>